<dbReference type="OrthoDB" id="5799458at2759"/>
<dbReference type="EMBL" id="VXIV02000288">
    <property type="protein sequence ID" value="KAF6039261.1"/>
    <property type="molecule type" value="Genomic_DNA"/>
</dbReference>
<proteinExistence type="predicted"/>
<feature type="compositionally biased region" description="Polar residues" evidence="7">
    <location>
        <begin position="282"/>
        <end position="303"/>
    </location>
</feature>
<evidence type="ECO:0000256" key="7">
    <source>
        <dbReference type="SAM" id="MobiDB-lite"/>
    </source>
</evidence>
<protein>
    <submittedName>
        <fullName evidence="9">NINL</fullName>
    </submittedName>
</protein>
<keyword evidence="4" id="KW-0106">Calcium</keyword>
<dbReference type="Pfam" id="PF13499">
    <property type="entry name" value="EF-hand_7"/>
    <property type="match status" value="1"/>
</dbReference>
<dbReference type="PROSITE" id="PS00018">
    <property type="entry name" value="EF_HAND_1"/>
    <property type="match status" value="1"/>
</dbReference>
<feature type="region of interest" description="Disordered" evidence="7">
    <location>
        <begin position="282"/>
        <end position="304"/>
    </location>
</feature>
<feature type="region of interest" description="Disordered" evidence="7">
    <location>
        <begin position="729"/>
        <end position="755"/>
    </location>
</feature>
<dbReference type="PROSITE" id="PS50222">
    <property type="entry name" value="EF_HAND_2"/>
    <property type="match status" value="3"/>
</dbReference>
<gene>
    <name evidence="9" type="ORF">EB796_002456</name>
</gene>
<feature type="domain" description="EF-hand" evidence="8">
    <location>
        <begin position="215"/>
        <end position="250"/>
    </location>
</feature>
<dbReference type="GO" id="GO:0034454">
    <property type="term" value="P:microtubule anchoring at centrosome"/>
    <property type="evidence" value="ECO:0007669"/>
    <property type="project" value="TreeGrafter"/>
</dbReference>
<feature type="compositionally biased region" description="Basic and acidic residues" evidence="7">
    <location>
        <begin position="636"/>
        <end position="650"/>
    </location>
</feature>
<dbReference type="GO" id="GO:0005813">
    <property type="term" value="C:centrosome"/>
    <property type="evidence" value="ECO:0007669"/>
    <property type="project" value="UniProtKB-SubCell"/>
</dbReference>
<dbReference type="Proteomes" id="UP000593567">
    <property type="component" value="Unassembled WGS sequence"/>
</dbReference>
<feature type="domain" description="EF-hand" evidence="8">
    <location>
        <begin position="252"/>
        <end position="287"/>
    </location>
</feature>
<comment type="caution">
    <text evidence="9">The sequence shown here is derived from an EMBL/GenBank/DDBJ whole genome shotgun (WGS) entry which is preliminary data.</text>
</comment>
<feature type="region of interest" description="Disordered" evidence="7">
    <location>
        <begin position="613"/>
        <end position="650"/>
    </location>
</feature>
<feature type="coiled-coil region" evidence="6">
    <location>
        <begin position="419"/>
        <end position="610"/>
    </location>
</feature>
<feature type="domain" description="EF-hand" evidence="8">
    <location>
        <begin position="9"/>
        <end position="44"/>
    </location>
</feature>
<evidence type="ECO:0000313" key="9">
    <source>
        <dbReference type="EMBL" id="KAF6039261.1"/>
    </source>
</evidence>
<keyword evidence="3" id="KW-0597">Phosphoprotein</keyword>
<sequence length="755" mass="85878">MAVADGEEDYVAQLKEVFDDCDASGKGFIDRKDLVRLCKKLQVEDHAEALVERLIGTSEHRRIGFEEFKDGFVAVLSQCADLISTEDEVSVNSYHDDEAVSPKFVRDGKKYGRRSRPEIHGAETPLDFAELSDIEMDDSYISPTSTPVAGNRKLHTTPTGQDFAFAHEHLAGESSFDANGGDSIAEVYDGEGPVSHSRGTPGEDSRSGLEEVDFDETEALREIWRNQGVGSDGYLSFNELGSICENMGMLDMSDKDMQELFNKLDADRDGKVSFEEFVSGLSQHGEQTVAPSATNRPHSSQSRRQLKFGLSVDNDRRTQTPSILSAITGSGYFSCIDPDQTGYSEPENIIEFWESFGVSHDDVIAVLESLAFDVETRISLQELSSALEQELLNHDQESALYEVAIYSCRHELRYIKGVLETNATEKDKLLEEIESSKKRNDALIREADERQTNQIKQHESLLSSVENKYQELVKSLQSQLEAERETLTSTAQAEKHKLEQEVQNLKNEDRRLKQELSFLQKELSLTEKDLHSHIDKNSTLKKENDRIKKELSSATELHKKVEEMESHITKLNNEQNKFSELRIEELEEENKKLRDRTDELLLELEELKLSISKSSARGEGQRSRRGSLLSDYTMTKADDGTSDHSDADTVDAKRSKFTETTLQEDALRLEILKLKDFHADEISKLKKIHETEKLDLQDAFNNDMKRVEQNSRKLVADFEKKIDEEKLAKTGTESEWRKSTRQRQHNSNWQRQQIE</sequence>
<evidence type="ECO:0000256" key="2">
    <source>
        <dbReference type="ARBA" id="ARBA00022490"/>
    </source>
</evidence>
<keyword evidence="6" id="KW-0175">Coiled coil</keyword>
<dbReference type="CDD" id="cd00051">
    <property type="entry name" value="EFh"/>
    <property type="match status" value="1"/>
</dbReference>
<reference evidence="9" key="1">
    <citation type="submission" date="2020-06" db="EMBL/GenBank/DDBJ databases">
        <title>Draft genome of Bugula neritina, a colonial animal packing powerful symbionts and potential medicines.</title>
        <authorList>
            <person name="Rayko M."/>
        </authorList>
    </citation>
    <scope>NUCLEOTIDE SEQUENCE [LARGE SCALE GENOMIC DNA]</scope>
    <source>
        <strain evidence="9">Kwan_BN1</strain>
    </source>
</reference>
<feature type="region of interest" description="Disordered" evidence="7">
    <location>
        <begin position="190"/>
        <end position="212"/>
    </location>
</feature>
<dbReference type="AlphaFoldDB" id="A0A7J7KM74"/>
<evidence type="ECO:0000256" key="6">
    <source>
        <dbReference type="SAM" id="Coils"/>
    </source>
</evidence>
<evidence type="ECO:0000256" key="1">
    <source>
        <dbReference type="ARBA" id="ARBA00004300"/>
    </source>
</evidence>
<dbReference type="InterPro" id="IPR011992">
    <property type="entry name" value="EF-hand-dom_pair"/>
</dbReference>
<dbReference type="InterPro" id="IPR018247">
    <property type="entry name" value="EF_Hand_1_Ca_BS"/>
</dbReference>
<keyword evidence="2" id="KW-0963">Cytoplasm</keyword>
<name>A0A7J7KM74_BUGNE</name>
<dbReference type="PANTHER" id="PTHR18905:SF13">
    <property type="entry name" value="NON-CENTROSOMAL MICROTUBULE ARRAY"/>
    <property type="match status" value="1"/>
</dbReference>
<evidence type="ECO:0000256" key="3">
    <source>
        <dbReference type="ARBA" id="ARBA00022553"/>
    </source>
</evidence>
<evidence type="ECO:0000256" key="4">
    <source>
        <dbReference type="ARBA" id="ARBA00022837"/>
    </source>
</evidence>
<evidence type="ECO:0000259" key="8">
    <source>
        <dbReference type="PROSITE" id="PS50222"/>
    </source>
</evidence>
<dbReference type="GO" id="GO:0005509">
    <property type="term" value="F:calcium ion binding"/>
    <property type="evidence" value="ECO:0007669"/>
    <property type="project" value="InterPro"/>
</dbReference>
<feature type="compositionally biased region" description="Basic and acidic residues" evidence="7">
    <location>
        <begin position="729"/>
        <end position="738"/>
    </location>
</feature>
<dbReference type="PANTHER" id="PTHR18905">
    <property type="entry name" value="NINEIN"/>
    <property type="match status" value="1"/>
</dbReference>
<keyword evidence="5" id="KW-0206">Cytoskeleton</keyword>
<evidence type="ECO:0000313" key="10">
    <source>
        <dbReference type="Proteomes" id="UP000593567"/>
    </source>
</evidence>
<dbReference type="SMART" id="SM00054">
    <property type="entry name" value="EFh"/>
    <property type="match status" value="3"/>
</dbReference>
<dbReference type="Gene3D" id="1.10.238.10">
    <property type="entry name" value="EF-hand"/>
    <property type="match status" value="2"/>
</dbReference>
<keyword evidence="10" id="KW-1185">Reference proteome</keyword>
<evidence type="ECO:0000256" key="5">
    <source>
        <dbReference type="ARBA" id="ARBA00023212"/>
    </source>
</evidence>
<comment type="subcellular location">
    <subcellularLocation>
        <location evidence="1">Cytoplasm</location>
        <location evidence="1">Cytoskeleton</location>
        <location evidence="1">Microtubule organizing center</location>
        <location evidence="1">Centrosome</location>
    </subcellularLocation>
</comment>
<accession>A0A7J7KM74</accession>
<dbReference type="SUPFAM" id="SSF47473">
    <property type="entry name" value="EF-hand"/>
    <property type="match status" value="1"/>
</dbReference>
<organism evidence="9 10">
    <name type="scientific">Bugula neritina</name>
    <name type="common">Brown bryozoan</name>
    <name type="synonym">Sertularia neritina</name>
    <dbReference type="NCBI Taxonomy" id="10212"/>
    <lineage>
        <taxon>Eukaryota</taxon>
        <taxon>Metazoa</taxon>
        <taxon>Spiralia</taxon>
        <taxon>Lophotrochozoa</taxon>
        <taxon>Bryozoa</taxon>
        <taxon>Gymnolaemata</taxon>
        <taxon>Cheilostomatida</taxon>
        <taxon>Flustrina</taxon>
        <taxon>Buguloidea</taxon>
        <taxon>Bugulidae</taxon>
        <taxon>Bugula</taxon>
    </lineage>
</organism>
<feature type="compositionally biased region" description="Polar residues" evidence="7">
    <location>
        <begin position="745"/>
        <end position="755"/>
    </location>
</feature>
<dbReference type="InterPro" id="IPR002048">
    <property type="entry name" value="EF_hand_dom"/>
</dbReference>